<dbReference type="AlphaFoldDB" id="A0A9J5WCQ3"/>
<gene>
    <name evidence="2" type="ORF">H5410_062850</name>
</gene>
<proteinExistence type="predicted"/>
<dbReference type="EMBL" id="JACXVP010000012">
    <property type="protein sequence ID" value="KAG5573084.1"/>
    <property type="molecule type" value="Genomic_DNA"/>
</dbReference>
<sequence>MKYFKRKEGPPFGMAQWFGLGTSMLEVSSSKPLASESKGFAFWVELVTPGLPSVGYLSYVVCELLHRSGERKDPDALCNETGETNYHLFLHCKVTAQPWHMLFSLTKTEWTMPEHTADLISCWIRRRGSKSQKKWWRIIPSCIWWSVWKERNGRCFEDKSKSIHVVKGNCLSTLFVWCKGNCIEETEDPMGEKTSEPSAKKEKVLKDKDVTKTPLNTLMN</sequence>
<comment type="caution">
    <text evidence="2">The sequence shown here is derived from an EMBL/GenBank/DDBJ whole genome shotgun (WGS) entry which is preliminary data.</text>
</comment>
<dbReference type="Proteomes" id="UP000824120">
    <property type="component" value="Chromosome 12"/>
</dbReference>
<evidence type="ECO:0000313" key="3">
    <source>
        <dbReference type="Proteomes" id="UP000824120"/>
    </source>
</evidence>
<feature type="compositionally biased region" description="Basic and acidic residues" evidence="1">
    <location>
        <begin position="190"/>
        <end position="211"/>
    </location>
</feature>
<accession>A0A9J5WCQ3</accession>
<feature type="region of interest" description="Disordered" evidence="1">
    <location>
        <begin position="188"/>
        <end position="220"/>
    </location>
</feature>
<keyword evidence="3" id="KW-1185">Reference proteome</keyword>
<evidence type="ECO:0000256" key="1">
    <source>
        <dbReference type="SAM" id="MobiDB-lite"/>
    </source>
</evidence>
<dbReference type="OrthoDB" id="696485at2759"/>
<organism evidence="2 3">
    <name type="scientific">Solanum commersonii</name>
    <name type="common">Commerson's wild potato</name>
    <name type="synonym">Commerson's nightshade</name>
    <dbReference type="NCBI Taxonomy" id="4109"/>
    <lineage>
        <taxon>Eukaryota</taxon>
        <taxon>Viridiplantae</taxon>
        <taxon>Streptophyta</taxon>
        <taxon>Embryophyta</taxon>
        <taxon>Tracheophyta</taxon>
        <taxon>Spermatophyta</taxon>
        <taxon>Magnoliopsida</taxon>
        <taxon>eudicotyledons</taxon>
        <taxon>Gunneridae</taxon>
        <taxon>Pentapetalae</taxon>
        <taxon>asterids</taxon>
        <taxon>lamiids</taxon>
        <taxon>Solanales</taxon>
        <taxon>Solanaceae</taxon>
        <taxon>Solanoideae</taxon>
        <taxon>Solaneae</taxon>
        <taxon>Solanum</taxon>
    </lineage>
</organism>
<protein>
    <submittedName>
        <fullName evidence="2">Uncharacterized protein</fullName>
    </submittedName>
</protein>
<name>A0A9J5WCQ3_SOLCO</name>
<reference evidence="2 3" key="1">
    <citation type="submission" date="2020-09" db="EMBL/GenBank/DDBJ databases">
        <title>De no assembly of potato wild relative species, Solanum commersonii.</title>
        <authorList>
            <person name="Cho K."/>
        </authorList>
    </citation>
    <scope>NUCLEOTIDE SEQUENCE [LARGE SCALE GENOMIC DNA]</scope>
    <source>
        <strain evidence="2">LZ3.2</strain>
        <tissue evidence="2">Leaf</tissue>
    </source>
</reference>
<evidence type="ECO:0000313" key="2">
    <source>
        <dbReference type="EMBL" id="KAG5573084.1"/>
    </source>
</evidence>